<evidence type="ECO:0000256" key="3">
    <source>
        <dbReference type="ARBA" id="ARBA00022801"/>
    </source>
</evidence>
<dbReference type="GO" id="GO:0006508">
    <property type="term" value="P:proteolysis"/>
    <property type="evidence" value="ECO:0007669"/>
    <property type="project" value="UniProtKB-KW"/>
</dbReference>
<comment type="caution">
    <text evidence="8">The sequence shown here is derived from an EMBL/GenBank/DDBJ whole genome shotgun (WGS) entry which is preliminary data.</text>
</comment>
<keyword evidence="4" id="KW-0482">Metalloprotease</keyword>
<dbReference type="Pfam" id="PF01523">
    <property type="entry name" value="PmbA_TldD_1st"/>
    <property type="match status" value="1"/>
</dbReference>
<sequence length="465" mass="50120">MLSKEVVNLVLSKALSTGGDFSEIFVEDNISNNIILVDGKIDSVVEGKTFGVGLRVFKGLKSVYVYTNEYSLDALLQLAKKAAVAIGDLKQNITVNVTKHIHRNINPILEIPSSISAAKKIDVVKTAYRSARDYSSEIVQAKIRYVDSDQKVLIANSEGLYTEDHRALTRLSIQSIASDGVENQIGSEGPGARMGLELFQHIDPEHYAKEASRTAVTMLHARNCPIGKMTVAIENGFGGVIFHEACGHSLEATAIAKGNSEFCDKIGMQIANPKVTAIDDGTMPNLWGSLTIDDEGCPTQRNVLIENGILKGYLIDKLNGRRMNMKPTGSSRRESYKFAPTSRMTNTYIDNGDDRNEDIISSISDGLYAKKMGGGSINPATGEFNFAVSEAYIVKNGKIQEPVRGASLIGRGSEVLMKIDMVGTNLAHGQGMCGSVSGSIPANVGQPLIRVSEMTVGGRAEGENE</sequence>
<evidence type="ECO:0000313" key="8">
    <source>
        <dbReference type="EMBL" id="MBP0726560.1"/>
    </source>
</evidence>
<feature type="domain" description="Metalloprotease TldD/E N-terminal" evidence="5">
    <location>
        <begin position="23"/>
        <end position="83"/>
    </location>
</feature>
<feature type="domain" description="Metalloprotease TldD/E C-terminal" evidence="6">
    <location>
        <begin position="227"/>
        <end position="458"/>
    </location>
</feature>
<evidence type="ECO:0000256" key="2">
    <source>
        <dbReference type="ARBA" id="ARBA00022670"/>
    </source>
</evidence>
<dbReference type="Pfam" id="PF19289">
    <property type="entry name" value="PmbA_TldD_3rd"/>
    <property type="match status" value="1"/>
</dbReference>
<evidence type="ECO:0000313" key="9">
    <source>
        <dbReference type="Proteomes" id="UP000682134"/>
    </source>
</evidence>
<dbReference type="InterPro" id="IPR025502">
    <property type="entry name" value="TldD"/>
</dbReference>
<proteinExistence type="inferred from homology"/>
<dbReference type="InterPro" id="IPR051463">
    <property type="entry name" value="Peptidase_U62_metallo"/>
</dbReference>
<feature type="domain" description="Metalloprotease TldD/E central" evidence="7">
    <location>
        <begin position="112"/>
        <end position="219"/>
    </location>
</feature>
<dbReference type="EMBL" id="JAGIYQ010000012">
    <property type="protein sequence ID" value="MBP0726560.1"/>
    <property type="molecule type" value="Genomic_DNA"/>
</dbReference>
<dbReference type="GO" id="GO:0008237">
    <property type="term" value="F:metallopeptidase activity"/>
    <property type="evidence" value="ECO:0007669"/>
    <property type="project" value="UniProtKB-KW"/>
</dbReference>
<keyword evidence="3" id="KW-0378">Hydrolase</keyword>
<dbReference type="InterPro" id="IPR035068">
    <property type="entry name" value="TldD/PmbA_N"/>
</dbReference>
<reference evidence="8" key="1">
    <citation type="submission" date="2021-04" db="EMBL/GenBank/DDBJ databases">
        <title>Genome seq and assembly of Bacillus sp.</title>
        <authorList>
            <person name="Chhetri G."/>
        </authorList>
    </citation>
    <scope>NUCLEOTIDE SEQUENCE</scope>
    <source>
        <strain evidence="8">RG28</strain>
    </source>
</reference>
<dbReference type="InterPro" id="IPR036059">
    <property type="entry name" value="TldD/PmbA_sf"/>
</dbReference>
<dbReference type="Gene3D" id="3.30.2290.10">
    <property type="entry name" value="PmbA/TldD superfamily"/>
    <property type="match status" value="1"/>
</dbReference>
<dbReference type="InterPro" id="IPR002510">
    <property type="entry name" value="Metalloprtase-TldD/E_N"/>
</dbReference>
<keyword evidence="2" id="KW-0645">Protease</keyword>
<dbReference type="PIRSF" id="PIRSF004919">
    <property type="entry name" value="TldD"/>
    <property type="match status" value="1"/>
</dbReference>
<dbReference type="Pfam" id="PF19290">
    <property type="entry name" value="PmbA_TldD_2nd"/>
    <property type="match status" value="1"/>
</dbReference>
<dbReference type="InterPro" id="IPR045569">
    <property type="entry name" value="Metalloprtase-TldD/E_C"/>
</dbReference>
<dbReference type="Proteomes" id="UP000682134">
    <property type="component" value="Unassembled WGS sequence"/>
</dbReference>
<dbReference type="AlphaFoldDB" id="A0A940SK03"/>
<evidence type="ECO:0000259" key="6">
    <source>
        <dbReference type="Pfam" id="PF19289"/>
    </source>
</evidence>
<evidence type="ECO:0000259" key="7">
    <source>
        <dbReference type="Pfam" id="PF19290"/>
    </source>
</evidence>
<dbReference type="SUPFAM" id="SSF111283">
    <property type="entry name" value="Putative modulator of DNA gyrase, PmbA/TldD"/>
    <property type="match status" value="1"/>
</dbReference>
<dbReference type="PANTHER" id="PTHR30624:SF4">
    <property type="entry name" value="METALLOPROTEASE TLDD"/>
    <property type="match status" value="1"/>
</dbReference>
<gene>
    <name evidence="8" type="ORF">J5Y03_15470</name>
</gene>
<name>A0A940SK03_9BACI</name>
<evidence type="ECO:0000259" key="5">
    <source>
        <dbReference type="Pfam" id="PF01523"/>
    </source>
</evidence>
<organism evidence="8 9">
    <name type="scientific">Gottfriedia endophytica</name>
    <dbReference type="NCBI Taxonomy" id="2820819"/>
    <lineage>
        <taxon>Bacteria</taxon>
        <taxon>Bacillati</taxon>
        <taxon>Bacillota</taxon>
        <taxon>Bacilli</taxon>
        <taxon>Bacillales</taxon>
        <taxon>Bacillaceae</taxon>
        <taxon>Gottfriedia</taxon>
    </lineage>
</organism>
<comment type="similarity">
    <text evidence="1">Belongs to the peptidase U62 family.</text>
</comment>
<evidence type="ECO:0000256" key="1">
    <source>
        <dbReference type="ARBA" id="ARBA00005836"/>
    </source>
</evidence>
<evidence type="ECO:0000256" key="4">
    <source>
        <dbReference type="ARBA" id="ARBA00023049"/>
    </source>
</evidence>
<dbReference type="GO" id="GO:0005829">
    <property type="term" value="C:cytosol"/>
    <property type="evidence" value="ECO:0007669"/>
    <property type="project" value="TreeGrafter"/>
</dbReference>
<protein>
    <submittedName>
        <fullName evidence="8">TldD/PmbA family protein</fullName>
    </submittedName>
</protein>
<keyword evidence="9" id="KW-1185">Reference proteome</keyword>
<dbReference type="InterPro" id="IPR045570">
    <property type="entry name" value="Metalloprtase-TldD/E_cen_dom"/>
</dbReference>
<dbReference type="RefSeq" id="WP_209406900.1">
    <property type="nucleotide sequence ID" value="NZ_JAGIYQ010000012.1"/>
</dbReference>
<accession>A0A940SK03</accession>
<dbReference type="PANTHER" id="PTHR30624">
    <property type="entry name" value="UNCHARACTERIZED PROTEIN TLDD AND PMBA"/>
    <property type="match status" value="1"/>
</dbReference>